<dbReference type="Proteomes" id="UP000324222">
    <property type="component" value="Unassembled WGS sequence"/>
</dbReference>
<organism evidence="1 2">
    <name type="scientific">Portunus trituberculatus</name>
    <name type="common">Swimming crab</name>
    <name type="synonym">Neptunus trituberculatus</name>
    <dbReference type="NCBI Taxonomy" id="210409"/>
    <lineage>
        <taxon>Eukaryota</taxon>
        <taxon>Metazoa</taxon>
        <taxon>Ecdysozoa</taxon>
        <taxon>Arthropoda</taxon>
        <taxon>Crustacea</taxon>
        <taxon>Multicrustacea</taxon>
        <taxon>Malacostraca</taxon>
        <taxon>Eumalacostraca</taxon>
        <taxon>Eucarida</taxon>
        <taxon>Decapoda</taxon>
        <taxon>Pleocyemata</taxon>
        <taxon>Brachyura</taxon>
        <taxon>Eubrachyura</taxon>
        <taxon>Portunoidea</taxon>
        <taxon>Portunidae</taxon>
        <taxon>Portuninae</taxon>
        <taxon>Portunus</taxon>
    </lineage>
</organism>
<reference evidence="1 2" key="1">
    <citation type="submission" date="2019-05" db="EMBL/GenBank/DDBJ databases">
        <title>Another draft genome of Portunus trituberculatus and its Hox gene families provides insights of decapod evolution.</title>
        <authorList>
            <person name="Jeong J.-H."/>
            <person name="Song I."/>
            <person name="Kim S."/>
            <person name="Choi T."/>
            <person name="Kim D."/>
            <person name="Ryu S."/>
            <person name="Kim W."/>
        </authorList>
    </citation>
    <scope>NUCLEOTIDE SEQUENCE [LARGE SCALE GENOMIC DNA]</scope>
    <source>
        <tissue evidence="1">Muscle</tissue>
    </source>
</reference>
<evidence type="ECO:0000313" key="1">
    <source>
        <dbReference type="EMBL" id="MPC11892.1"/>
    </source>
</evidence>
<dbReference type="AlphaFoldDB" id="A0A5B7CQB1"/>
<gene>
    <name evidence="1" type="ORF">E2C01_004567</name>
</gene>
<name>A0A5B7CQB1_PORTR</name>
<comment type="caution">
    <text evidence="1">The sequence shown here is derived from an EMBL/GenBank/DDBJ whole genome shotgun (WGS) entry which is preliminary data.</text>
</comment>
<sequence length="71" mass="8247">MYLYFLEYDECRLMIVPRGRRNSPGERGTGILEVLVKCSSGVVQVFRKWSLRCNGEHSFDRHLAPYCLVPP</sequence>
<proteinExistence type="predicted"/>
<evidence type="ECO:0000313" key="2">
    <source>
        <dbReference type="Proteomes" id="UP000324222"/>
    </source>
</evidence>
<protein>
    <submittedName>
        <fullName evidence="1">Uncharacterized protein</fullName>
    </submittedName>
</protein>
<keyword evidence="2" id="KW-1185">Reference proteome</keyword>
<accession>A0A5B7CQB1</accession>
<dbReference type="EMBL" id="VSRR010000186">
    <property type="protein sequence ID" value="MPC11892.1"/>
    <property type="molecule type" value="Genomic_DNA"/>
</dbReference>